<dbReference type="STRING" id="1799789.AX660_05970"/>
<evidence type="ECO:0000313" key="3">
    <source>
        <dbReference type="Proteomes" id="UP000070299"/>
    </source>
</evidence>
<dbReference type="RefSeq" id="WP_068372356.1">
    <property type="nucleotide sequence ID" value="NZ_LSNE01000003.1"/>
</dbReference>
<protein>
    <recommendedName>
        <fullName evidence="1">TnsA endonuclease N-terminal domain-containing protein</fullName>
    </recommendedName>
</protein>
<dbReference type="AlphaFoldDB" id="A0A136A2X2"/>
<gene>
    <name evidence="2" type="ORF">AX660_05970</name>
</gene>
<proteinExistence type="predicted"/>
<feature type="domain" description="TnsA endonuclease N-terminal" evidence="1">
    <location>
        <begin position="43"/>
        <end position="120"/>
    </location>
</feature>
<evidence type="ECO:0000259" key="1">
    <source>
        <dbReference type="Pfam" id="PF08722"/>
    </source>
</evidence>
<reference evidence="3" key="1">
    <citation type="submission" date="2016-02" db="EMBL/GenBank/DDBJ databases">
        <authorList>
            <person name="Schultz-Johansen M."/>
            <person name="Glaring M.A."/>
            <person name="Bech P.K."/>
            <person name="Stougaard P."/>
        </authorList>
    </citation>
    <scope>NUCLEOTIDE SEQUENCE [LARGE SCALE GENOMIC DNA]</scope>
    <source>
        <strain evidence="3">S66</strain>
    </source>
</reference>
<comment type="caution">
    <text evidence="2">The sequence shown here is derived from an EMBL/GenBank/DDBJ whole genome shotgun (WGS) entry which is preliminary data.</text>
</comment>
<keyword evidence="3" id="KW-1185">Reference proteome</keyword>
<name>A0A136A2X2_9ALTE</name>
<sequence length="205" mass="24247">MTRKLNITQKNKVQLHFYSYKNHALMYVDSNLEQDLARVFEFDDNIKRYRTQPFSTYYRNELGDLCRYTEDVLIEYVDTSLNHLEIKPEKHAKTVVFKHKLDILKRHYKSKFNAQLNVFTDKTFTKEHIQNCKLLYRFKVKPLSLLERGFVQTIDIPSLTFGQLKERVLAANQHLSLAFKIAAHQALKWNIKAALNDETTMEVCA</sequence>
<evidence type="ECO:0000313" key="2">
    <source>
        <dbReference type="EMBL" id="KXI29599.1"/>
    </source>
</evidence>
<dbReference type="Pfam" id="PF08722">
    <property type="entry name" value="Tn7_TnsA-like_N"/>
    <property type="match status" value="1"/>
</dbReference>
<accession>A0A136A2X2</accession>
<dbReference type="EMBL" id="LSNE01000003">
    <property type="protein sequence ID" value="KXI29599.1"/>
    <property type="molecule type" value="Genomic_DNA"/>
</dbReference>
<dbReference type="OrthoDB" id="6103242at2"/>
<dbReference type="InterPro" id="IPR014833">
    <property type="entry name" value="TnsA_N"/>
</dbReference>
<dbReference type="Proteomes" id="UP000070299">
    <property type="component" value="Unassembled WGS sequence"/>
</dbReference>
<organism evidence="2 3">
    <name type="scientific">Paraglaciecola hydrolytica</name>
    <dbReference type="NCBI Taxonomy" id="1799789"/>
    <lineage>
        <taxon>Bacteria</taxon>
        <taxon>Pseudomonadati</taxon>
        <taxon>Pseudomonadota</taxon>
        <taxon>Gammaproteobacteria</taxon>
        <taxon>Alteromonadales</taxon>
        <taxon>Alteromonadaceae</taxon>
        <taxon>Paraglaciecola</taxon>
    </lineage>
</organism>